<keyword evidence="8 13" id="KW-0067">ATP-binding</keyword>
<keyword evidence="4 13" id="KW-0808">Transferase</keyword>
<keyword evidence="3 13" id="KW-0723">Serine/threonine-protein kinase</keyword>
<evidence type="ECO:0000259" key="19">
    <source>
        <dbReference type="PROSITE" id="PS50927"/>
    </source>
</evidence>
<dbReference type="InterPro" id="IPR011009">
    <property type="entry name" value="Kinase-like_dom_sf"/>
</dbReference>
<evidence type="ECO:0000256" key="15">
    <source>
        <dbReference type="SAM" id="Phobius"/>
    </source>
</evidence>
<comment type="caution">
    <text evidence="14">Lacks conserved residue(s) required for the propagation of feature annotation.</text>
</comment>
<evidence type="ECO:0000256" key="4">
    <source>
        <dbReference type="ARBA" id="ARBA00022679"/>
    </source>
</evidence>
<dbReference type="PROSITE" id="PS50948">
    <property type="entry name" value="PAN"/>
    <property type="match status" value="1"/>
</dbReference>
<keyword evidence="15" id="KW-1133">Transmembrane helix</keyword>
<keyword evidence="15 21" id="KW-0812">Transmembrane</keyword>
<dbReference type="FunFam" id="1.10.510.10:FF:000060">
    <property type="entry name" value="G-type lectin S-receptor-like serine/threonine-protein kinase"/>
    <property type="match status" value="1"/>
</dbReference>
<comment type="similarity">
    <text evidence="13">Belongs to the protein kinase superfamily. Ser/Thr protein kinase family.</text>
</comment>
<feature type="domain" description="Bulb-type lectin" evidence="19">
    <location>
        <begin position="29"/>
        <end position="149"/>
    </location>
</feature>
<dbReference type="InterPro" id="IPR001245">
    <property type="entry name" value="Ser-Thr/Tyr_kinase_cat_dom"/>
</dbReference>
<evidence type="ECO:0000256" key="1">
    <source>
        <dbReference type="ARBA" id="ARBA00004251"/>
    </source>
</evidence>
<keyword evidence="10" id="KW-0325">Glycoprotein</keyword>
<dbReference type="PROSITE" id="PS00108">
    <property type="entry name" value="PROTEIN_KINASE_ST"/>
    <property type="match status" value="1"/>
</dbReference>
<dbReference type="CDD" id="cd14066">
    <property type="entry name" value="STKc_IRAK"/>
    <property type="match status" value="1"/>
</dbReference>
<evidence type="ECO:0000256" key="13">
    <source>
        <dbReference type="PIRNR" id="PIRNR000641"/>
    </source>
</evidence>
<dbReference type="EMBL" id="BAABME010000853">
    <property type="protein sequence ID" value="GAA0145937.1"/>
    <property type="molecule type" value="Genomic_DNA"/>
</dbReference>
<keyword evidence="14" id="KW-0245">EGF-like domain</keyword>
<dbReference type="InterPro" id="IPR036426">
    <property type="entry name" value="Bulb-type_lectin_dom_sf"/>
</dbReference>
<dbReference type="Pfam" id="PF01453">
    <property type="entry name" value="B_lectin"/>
    <property type="match status" value="1"/>
</dbReference>
<dbReference type="EC" id="2.7.11.1" evidence="13"/>
<dbReference type="PANTHER" id="PTHR27002:SF1082">
    <property type="entry name" value="OS06G0693000 PROTEIN"/>
    <property type="match status" value="1"/>
</dbReference>
<organism evidence="21 22">
    <name type="scientific">Lithospermum erythrorhizon</name>
    <name type="common">Purple gromwell</name>
    <name type="synonym">Lithospermum officinale var. erythrorhizon</name>
    <dbReference type="NCBI Taxonomy" id="34254"/>
    <lineage>
        <taxon>Eukaryota</taxon>
        <taxon>Viridiplantae</taxon>
        <taxon>Streptophyta</taxon>
        <taxon>Embryophyta</taxon>
        <taxon>Tracheophyta</taxon>
        <taxon>Spermatophyta</taxon>
        <taxon>Magnoliopsida</taxon>
        <taxon>eudicotyledons</taxon>
        <taxon>Gunneridae</taxon>
        <taxon>Pentapetalae</taxon>
        <taxon>asterids</taxon>
        <taxon>lamiids</taxon>
        <taxon>Boraginales</taxon>
        <taxon>Boraginaceae</taxon>
        <taxon>Boraginoideae</taxon>
        <taxon>Lithospermeae</taxon>
        <taxon>Lithospermum</taxon>
    </lineage>
</organism>
<name>A0AAV3P492_LITER</name>
<comment type="catalytic activity">
    <reaction evidence="12 13">
        <text>L-seryl-[protein] + ATP = O-phospho-L-seryl-[protein] + ADP + H(+)</text>
        <dbReference type="Rhea" id="RHEA:17989"/>
        <dbReference type="Rhea" id="RHEA-COMP:9863"/>
        <dbReference type="Rhea" id="RHEA-COMP:11604"/>
        <dbReference type="ChEBI" id="CHEBI:15378"/>
        <dbReference type="ChEBI" id="CHEBI:29999"/>
        <dbReference type="ChEBI" id="CHEBI:30616"/>
        <dbReference type="ChEBI" id="CHEBI:83421"/>
        <dbReference type="ChEBI" id="CHEBI:456216"/>
        <dbReference type="EC" id="2.7.11.1"/>
    </reaction>
</comment>
<evidence type="ECO:0000256" key="10">
    <source>
        <dbReference type="ARBA" id="ARBA00023180"/>
    </source>
</evidence>
<evidence type="ECO:0000256" key="14">
    <source>
        <dbReference type="PROSITE-ProRule" id="PRU00076"/>
    </source>
</evidence>
<dbReference type="InterPro" id="IPR001480">
    <property type="entry name" value="Bulb-type_lectin_dom"/>
</dbReference>
<feature type="chain" id="PRO_5043842316" description="Receptor-like serine/threonine-protein kinase" evidence="16">
    <location>
        <begin position="23"/>
        <end position="836"/>
    </location>
</feature>
<dbReference type="GO" id="GO:0005886">
    <property type="term" value="C:plasma membrane"/>
    <property type="evidence" value="ECO:0007669"/>
    <property type="project" value="UniProtKB-SubCell"/>
</dbReference>
<dbReference type="InterPro" id="IPR000742">
    <property type="entry name" value="EGF"/>
</dbReference>
<dbReference type="SMART" id="SM00108">
    <property type="entry name" value="B_lectin"/>
    <property type="match status" value="1"/>
</dbReference>
<dbReference type="CDD" id="cd01098">
    <property type="entry name" value="PAN_AP_plant"/>
    <property type="match status" value="1"/>
</dbReference>
<evidence type="ECO:0000256" key="5">
    <source>
        <dbReference type="ARBA" id="ARBA00022729"/>
    </source>
</evidence>
<dbReference type="PROSITE" id="PS50927">
    <property type="entry name" value="BULB_LECTIN"/>
    <property type="match status" value="1"/>
</dbReference>
<dbReference type="PANTHER" id="PTHR27002">
    <property type="entry name" value="RECEPTOR-LIKE SERINE/THREONINE-PROTEIN KINASE SD1-8"/>
    <property type="match status" value="1"/>
</dbReference>
<dbReference type="Gene3D" id="2.90.10.10">
    <property type="entry name" value="Bulb-type lectin domain"/>
    <property type="match status" value="1"/>
</dbReference>
<evidence type="ECO:0000313" key="22">
    <source>
        <dbReference type="Proteomes" id="UP001454036"/>
    </source>
</evidence>
<dbReference type="FunFam" id="2.90.10.10:FF:000001">
    <property type="entry name" value="G-type lectin S-receptor-like serine/threonine-protein kinase"/>
    <property type="match status" value="1"/>
</dbReference>
<evidence type="ECO:0000256" key="6">
    <source>
        <dbReference type="ARBA" id="ARBA00022741"/>
    </source>
</evidence>
<keyword evidence="9" id="KW-1015">Disulfide bond</keyword>
<keyword evidence="21" id="KW-0675">Receptor</keyword>
<accession>A0AAV3P492</accession>
<comment type="catalytic activity">
    <reaction evidence="11 13">
        <text>L-threonyl-[protein] + ATP = O-phospho-L-threonyl-[protein] + ADP + H(+)</text>
        <dbReference type="Rhea" id="RHEA:46608"/>
        <dbReference type="Rhea" id="RHEA-COMP:11060"/>
        <dbReference type="Rhea" id="RHEA-COMP:11605"/>
        <dbReference type="ChEBI" id="CHEBI:15378"/>
        <dbReference type="ChEBI" id="CHEBI:30013"/>
        <dbReference type="ChEBI" id="CHEBI:30616"/>
        <dbReference type="ChEBI" id="CHEBI:61977"/>
        <dbReference type="ChEBI" id="CHEBI:456216"/>
        <dbReference type="EC" id="2.7.11.1"/>
    </reaction>
</comment>
<keyword evidence="15" id="KW-0472">Membrane</keyword>
<dbReference type="GO" id="GO:0005524">
    <property type="term" value="F:ATP binding"/>
    <property type="evidence" value="ECO:0007669"/>
    <property type="project" value="UniProtKB-KW"/>
</dbReference>
<dbReference type="SMART" id="SM00473">
    <property type="entry name" value="PAN_AP"/>
    <property type="match status" value="1"/>
</dbReference>
<dbReference type="InterPro" id="IPR008271">
    <property type="entry name" value="Ser/Thr_kinase_AS"/>
</dbReference>
<gene>
    <name evidence="21" type="ORF">LIER_06008</name>
</gene>
<dbReference type="PROSITE" id="PS50026">
    <property type="entry name" value="EGF_3"/>
    <property type="match status" value="1"/>
</dbReference>
<dbReference type="GO" id="GO:0004674">
    <property type="term" value="F:protein serine/threonine kinase activity"/>
    <property type="evidence" value="ECO:0007669"/>
    <property type="project" value="UniProtKB-KW"/>
</dbReference>
<reference evidence="21 22" key="1">
    <citation type="submission" date="2024-01" db="EMBL/GenBank/DDBJ databases">
        <title>The complete chloroplast genome sequence of Lithospermum erythrorhizon: insights into the phylogenetic relationship among Boraginaceae species and the maternal lineages of purple gromwells.</title>
        <authorList>
            <person name="Okada T."/>
            <person name="Watanabe K."/>
        </authorList>
    </citation>
    <scope>NUCLEOTIDE SEQUENCE [LARGE SCALE GENOMIC DNA]</scope>
</reference>
<dbReference type="Pfam" id="PF08276">
    <property type="entry name" value="PAN_2"/>
    <property type="match status" value="1"/>
</dbReference>
<evidence type="ECO:0000313" key="21">
    <source>
        <dbReference type="EMBL" id="GAA0145937.1"/>
    </source>
</evidence>
<dbReference type="Pfam" id="PF07714">
    <property type="entry name" value="PK_Tyr_Ser-Thr"/>
    <property type="match status" value="1"/>
</dbReference>
<evidence type="ECO:0000256" key="2">
    <source>
        <dbReference type="ARBA" id="ARBA00022475"/>
    </source>
</evidence>
<evidence type="ECO:0000256" key="8">
    <source>
        <dbReference type="ARBA" id="ARBA00022840"/>
    </source>
</evidence>
<dbReference type="Proteomes" id="UP001454036">
    <property type="component" value="Unassembled WGS sequence"/>
</dbReference>
<feature type="transmembrane region" description="Helical" evidence="15">
    <location>
        <begin position="438"/>
        <end position="461"/>
    </location>
</feature>
<dbReference type="AlphaFoldDB" id="A0AAV3P492"/>
<comment type="caution">
    <text evidence="21">The sequence shown here is derived from an EMBL/GenBank/DDBJ whole genome shotgun (WGS) entry which is preliminary data.</text>
</comment>
<dbReference type="SUPFAM" id="SSF56112">
    <property type="entry name" value="Protein kinase-like (PK-like)"/>
    <property type="match status" value="1"/>
</dbReference>
<feature type="signal peptide" evidence="16">
    <location>
        <begin position="1"/>
        <end position="22"/>
    </location>
</feature>
<dbReference type="GO" id="GO:0048544">
    <property type="term" value="P:recognition of pollen"/>
    <property type="evidence" value="ECO:0007669"/>
    <property type="project" value="InterPro"/>
</dbReference>
<evidence type="ECO:0000256" key="7">
    <source>
        <dbReference type="ARBA" id="ARBA00022777"/>
    </source>
</evidence>
<dbReference type="SMART" id="SM00220">
    <property type="entry name" value="S_TKc"/>
    <property type="match status" value="1"/>
</dbReference>
<dbReference type="Pfam" id="PF00954">
    <property type="entry name" value="S_locus_glycop"/>
    <property type="match status" value="1"/>
</dbReference>
<dbReference type="CDD" id="cd00028">
    <property type="entry name" value="B_lectin"/>
    <property type="match status" value="1"/>
</dbReference>
<keyword evidence="22" id="KW-1185">Reference proteome</keyword>
<evidence type="ECO:0000256" key="3">
    <source>
        <dbReference type="ARBA" id="ARBA00022527"/>
    </source>
</evidence>
<keyword evidence="7 13" id="KW-0418">Kinase</keyword>
<dbReference type="InterPro" id="IPR000858">
    <property type="entry name" value="S_locus_glycoprot_dom"/>
</dbReference>
<dbReference type="PROSITE" id="PS50011">
    <property type="entry name" value="PROTEIN_KINASE_DOM"/>
    <property type="match status" value="1"/>
</dbReference>
<dbReference type="SUPFAM" id="SSF51110">
    <property type="entry name" value="alpha-D-mannose-specific plant lectins"/>
    <property type="match status" value="1"/>
</dbReference>
<feature type="domain" description="EGF-like" evidence="18">
    <location>
        <begin position="288"/>
        <end position="325"/>
    </location>
</feature>
<evidence type="ECO:0000259" key="20">
    <source>
        <dbReference type="PROSITE" id="PS50948"/>
    </source>
</evidence>
<dbReference type="Gene3D" id="1.10.510.10">
    <property type="entry name" value="Transferase(Phosphotransferase) domain 1"/>
    <property type="match status" value="1"/>
</dbReference>
<sequence>MAASSSLLKLVIFVLYLRPCSIRIGCLATDTISPNQQLTDGQTIVSAGDVFELGFFSPNVSDARYVGMWYKEGAGRIVWVANRDNPVMDLSGVLTIGDDGNLIIRDGRNTTIWSTHVNTTSRNTIAVLSDIGNLVLKENMSNGLELWDSFGHPSATLLPRMKIGLDGNTHTQIFISSWKNDADPSQGNFTLSVDGQELPQITIWNGLNKHYRTGQWNGRNFIGLRYLNQDYPNGFSLVGDSEEGTLSFSFASFDNSRPRLIYLNPSGSFELLDWDAGEKEWTEIRAIPNSPCDIYGACGSFGRCNDDEWSIICQCLTGYEPRNMDEWNKQIWKGGCVRRERFKCERNTSIDVEEDGFLEFPRTKLPDLTRYSYTPDKSSCEALCLNNCTCTAYAYVDSIGCMLWENDLIDIQSYSFGGENLYVRLSHFELGRKGRSKALAIGLIVSSAVLGSCLLLFIIYLRRPKQGGYIRGYLKIFTCTTKNMSSKGSQARLFRPAGDAEVRNFSLRDIEDATENFTAANKLGEGGFGPVYRGKLSNGQQVAVKRLSRSSGQGIEEFKTEVILISKLQHRNLVNLIGFCIQKEEKMLVYEYMSNKSLDKFIFGSHRKSIVDWNMRYNIIEGIARGVLYLHRDSRLKIIHRDLKTSNILLDEEMTPKISDFGMARIFGGKQATANTVRVVGTYGYMSPEYAMHGIFSEKSDVFSFGVVLLEIATGWRNTGFHHHSNSVHLPSHAWKLWNEGKAMELLDPRLVESCDLSQVLKCIQVGLLCVQDYENDRPTMAIVVSMLSGDSILPMPERPLFSIKPGGSIDKRDPSIHDWPSFSRNTISHTSIVGR</sequence>
<protein>
    <recommendedName>
        <fullName evidence="13">Receptor-like serine/threonine-protein kinase</fullName>
        <ecNumber evidence="13">2.7.11.1</ecNumber>
    </recommendedName>
</protein>
<dbReference type="FunFam" id="3.30.200.20:FF:000195">
    <property type="entry name" value="G-type lectin S-receptor-like serine/threonine-protein kinase"/>
    <property type="match status" value="1"/>
</dbReference>
<keyword evidence="6 13" id="KW-0547">Nucleotide-binding</keyword>
<evidence type="ECO:0000256" key="12">
    <source>
        <dbReference type="ARBA" id="ARBA00048679"/>
    </source>
</evidence>
<proteinExistence type="inferred from homology"/>
<evidence type="ECO:0000256" key="9">
    <source>
        <dbReference type="ARBA" id="ARBA00023157"/>
    </source>
</evidence>
<dbReference type="InterPro" id="IPR000719">
    <property type="entry name" value="Prot_kinase_dom"/>
</dbReference>
<evidence type="ECO:0000259" key="18">
    <source>
        <dbReference type="PROSITE" id="PS50026"/>
    </source>
</evidence>
<keyword evidence="5 16" id="KW-0732">Signal</keyword>
<dbReference type="InterPro" id="IPR024171">
    <property type="entry name" value="SRK-like_kinase"/>
</dbReference>
<keyword evidence="2" id="KW-1003">Cell membrane</keyword>
<dbReference type="PIRSF" id="PIRSF000641">
    <property type="entry name" value="SRK"/>
    <property type="match status" value="1"/>
</dbReference>
<evidence type="ECO:0000256" key="11">
    <source>
        <dbReference type="ARBA" id="ARBA00047899"/>
    </source>
</evidence>
<comment type="subcellular location">
    <subcellularLocation>
        <location evidence="1">Cell membrane</location>
        <topology evidence="1">Single-pass type I membrane protein</topology>
    </subcellularLocation>
</comment>
<feature type="domain" description="Apple" evidence="20">
    <location>
        <begin position="344"/>
        <end position="426"/>
    </location>
</feature>
<evidence type="ECO:0000256" key="16">
    <source>
        <dbReference type="SAM" id="SignalP"/>
    </source>
</evidence>
<feature type="domain" description="Protein kinase" evidence="17">
    <location>
        <begin position="517"/>
        <end position="802"/>
    </location>
</feature>
<dbReference type="Gene3D" id="3.30.200.20">
    <property type="entry name" value="Phosphorylase Kinase, domain 1"/>
    <property type="match status" value="1"/>
</dbReference>
<evidence type="ECO:0000259" key="17">
    <source>
        <dbReference type="PROSITE" id="PS50011"/>
    </source>
</evidence>
<dbReference type="InterPro" id="IPR003609">
    <property type="entry name" value="Pan_app"/>
</dbReference>